<evidence type="ECO:0000313" key="3">
    <source>
        <dbReference type="EMBL" id="PXV84159.1"/>
    </source>
</evidence>
<accession>A0ABX5MA28</accession>
<comment type="caution">
    <text evidence="3">The sequence shown here is derived from an EMBL/GenBank/DDBJ whole genome shotgun (WGS) entry which is preliminary data.</text>
</comment>
<evidence type="ECO:0000313" key="4">
    <source>
        <dbReference type="Proteomes" id="UP000247780"/>
    </source>
</evidence>
<dbReference type="InterPro" id="IPR001117">
    <property type="entry name" value="Cu-oxidase_2nd"/>
</dbReference>
<evidence type="ECO:0000259" key="1">
    <source>
        <dbReference type="Pfam" id="PF00394"/>
    </source>
</evidence>
<dbReference type="SUPFAM" id="SSF49503">
    <property type="entry name" value="Cupredoxins"/>
    <property type="match status" value="2"/>
</dbReference>
<feature type="domain" description="Plastocyanin-like" evidence="1">
    <location>
        <begin position="22"/>
        <end position="100"/>
    </location>
</feature>
<dbReference type="RefSeq" id="WP_011633182.1">
    <property type="nucleotide sequence ID" value="NZ_QICQ01000001.1"/>
</dbReference>
<dbReference type="Pfam" id="PF07731">
    <property type="entry name" value="Cu-oxidase_2"/>
    <property type="match status" value="1"/>
</dbReference>
<keyword evidence="4" id="KW-1185">Reference proteome</keyword>
<protein>
    <submittedName>
        <fullName evidence="3">Multicopper oxidase</fullName>
    </submittedName>
</protein>
<dbReference type="Pfam" id="PF00394">
    <property type="entry name" value="Cu-oxidase"/>
    <property type="match status" value="1"/>
</dbReference>
<sequence length="228" mass="24780">MKMDQNDIEFDACLANDRALDDLEIIRVAQGGKIRLCIVNGATSTNFHFDLGSLQCTIDGNLVKPLTGHRFGLAMAQRIDTVVDLLKNAGAWPILAMQEGAGQQADIILATVGVKNVGKLANMADTMAGPLTFDLEMQLSALTALEFRPDGTHSALRLKGSMAPNSWGINGKGWNNRDAVKIRKGQRILITFQNTTMMAHPLHLHGHAFQVVALNSKAFALGFGRLRF</sequence>
<proteinExistence type="predicted"/>
<dbReference type="InterPro" id="IPR008972">
    <property type="entry name" value="Cupredoxin"/>
</dbReference>
<gene>
    <name evidence="3" type="ORF">C8R14_10140</name>
</gene>
<evidence type="ECO:0000259" key="2">
    <source>
        <dbReference type="Pfam" id="PF07731"/>
    </source>
</evidence>
<dbReference type="InterPro" id="IPR011706">
    <property type="entry name" value="Cu-oxidase_C"/>
</dbReference>
<dbReference type="Gene3D" id="2.60.40.420">
    <property type="entry name" value="Cupredoxins - blue copper proteins"/>
    <property type="match status" value="2"/>
</dbReference>
<reference evidence="3 4" key="1">
    <citation type="submission" date="2018-04" db="EMBL/GenBank/DDBJ databases">
        <title>Active sludge and wastewater microbial communities from Klosterneuburg, Austria.</title>
        <authorList>
            <person name="Wagner M."/>
        </authorList>
    </citation>
    <scope>NUCLEOTIDE SEQUENCE [LARGE SCALE GENOMIC DNA]</scope>
    <source>
        <strain evidence="3 4">Nm 57</strain>
    </source>
</reference>
<organism evidence="3 4">
    <name type="scientific">Nitrosomonas eutropha</name>
    <dbReference type="NCBI Taxonomy" id="916"/>
    <lineage>
        <taxon>Bacteria</taxon>
        <taxon>Pseudomonadati</taxon>
        <taxon>Pseudomonadota</taxon>
        <taxon>Betaproteobacteria</taxon>
        <taxon>Nitrosomonadales</taxon>
        <taxon>Nitrosomonadaceae</taxon>
        <taxon>Nitrosomonas</taxon>
    </lineage>
</organism>
<name>A0ABX5MA28_9PROT</name>
<dbReference type="Proteomes" id="UP000247780">
    <property type="component" value="Unassembled WGS sequence"/>
</dbReference>
<feature type="domain" description="Plastocyanin-like" evidence="2">
    <location>
        <begin position="156"/>
        <end position="216"/>
    </location>
</feature>
<dbReference type="EMBL" id="QICQ01000001">
    <property type="protein sequence ID" value="PXV84159.1"/>
    <property type="molecule type" value="Genomic_DNA"/>
</dbReference>